<evidence type="ECO:0000256" key="10">
    <source>
        <dbReference type="ARBA" id="ARBA00023201"/>
    </source>
</evidence>
<dbReference type="CDD" id="cd10326">
    <property type="entry name" value="SLC5sbd_NIS-like"/>
    <property type="match status" value="1"/>
</dbReference>
<dbReference type="Pfam" id="PF00474">
    <property type="entry name" value="SSF"/>
    <property type="match status" value="1"/>
</dbReference>
<dbReference type="OrthoDB" id="891563at2"/>
<dbReference type="EMBL" id="QURB01000003">
    <property type="protein sequence ID" value="RFC54773.1"/>
    <property type="molecule type" value="Genomic_DNA"/>
</dbReference>
<keyword evidence="6 12" id="KW-1133">Transmembrane helix</keyword>
<feature type="transmembrane region" description="Helical" evidence="12">
    <location>
        <begin position="271"/>
        <end position="295"/>
    </location>
</feature>
<keyword evidence="3" id="KW-0813">Transport</keyword>
<dbReference type="GO" id="GO:0015293">
    <property type="term" value="F:symporter activity"/>
    <property type="evidence" value="ECO:0007669"/>
    <property type="project" value="TreeGrafter"/>
</dbReference>
<feature type="transmembrane region" description="Helical" evidence="12">
    <location>
        <begin position="318"/>
        <end position="345"/>
    </location>
</feature>
<keyword evidence="8" id="KW-0406">Ion transport</keyword>
<evidence type="ECO:0000313" key="13">
    <source>
        <dbReference type="EMBL" id="RFC54773.1"/>
    </source>
</evidence>
<comment type="similarity">
    <text evidence="2 11">Belongs to the sodium:solute symporter (SSF) (TC 2.A.21) family.</text>
</comment>
<feature type="transmembrane region" description="Helical" evidence="12">
    <location>
        <begin position="72"/>
        <end position="96"/>
    </location>
</feature>
<sequence>MSGLFILSIILLYFVVLLIISRLTSKGAKNDAFFTGNRNSKWYLVSFGMIGASLSGVTFISIPGLVGGSGFNYMQIVIGYMIGYAIIAFVLLPLYYKLNLTSIYAYLGGRYGPNTHKVGAGFFLVSRVLGASVRLFLVADILDYFVLNAYGIPFEISVLVTLLLIYVYTYRGGIKTIVWTDTLQTLFMLIALVVSVVLITQSIGGIEEATVGLKSLGMTDWFLTDDPKSKNFILKGILGGLFITVGMTGLDQDMMQKNLTCRNEKEAKKNMMWFSVILFGVNFVFLMLGGLLFLYAESHPEILSIIQGMEADKQTDRLFPLIALEGGLGALIGVTFLLGLVAAAYSSADSALTSLTTSTSVDLVGVDKWKDTKKAEKVRKLIHIGMTVLLFIVILLANAFKEQDVINTLFVLAGYTYGPLLGLFFFGIISKRIVNDKNTWIVCLIVPVLIFIFKTYEAEWFNGYQSGHEILGVNGLLCYLGLWMLSKPKEQK</sequence>
<dbReference type="GO" id="GO:0005886">
    <property type="term" value="C:plasma membrane"/>
    <property type="evidence" value="ECO:0007669"/>
    <property type="project" value="UniProtKB-SubCell"/>
</dbReference>
<feature type="transmembrane region" description="Helical" evidence="12">
    <location>
        <begin position="232"/>
        <end position="250"/>
    </location>
</feature>
<evidence type="ECO:0000256" key="2">
    <source>
        <dbReference type="ARBA" id="ARBA00006434"/>
    </source>
</evidence>
<accession>A0A3E1EZ60</accession>
<comment type="caution">
    <text evidence="13">The sequence shown here is derived from an EMBL/GenBank/DDBJ whole genome shotgun (WGS) entry which is preliminary data.</text>
</comment>
<feature type="transmembrane region" description="Helical" evidence="12">
    <location>
        <begin position="468"/>
        <end position="486"/>
    </location>
</feature>
<dbReference type="InterPro" id="IPR051163">
    <property type="entry name" value="Sodium:Solute_Symporter_SSF"/>
</dbReference>
<evidence type="ECO:0000256" key="11">
    <source>
        <dbReference type="RuleBase" id="RU362091"/>
    </source>
</evidence>
<dbReference type="PANTHER" id="PTHR42985:SF47">
    <property type="entry name" value="INTEGRAL MEMBRANE TRANSPORT PROTEIN"/>
    <property type="match status" value="1"/>
</dbReference>
<dbReference type="RefSeq" id="WP_116880607.1">
    <property type="nucleotide sequence ID" value="NZ_QURB01000003.1"/>
</dbReference>
<dbReference type="PROSITE" id="PS50283">
    <property type="entry name" value="NA_SOLUT_SYMP_3"/>
    <property type="match status" value="1"/>
</dbReference>
<dbReference type="InterPro" id="IPR001734">
    <property type="entry name" value="Na/solute_symporter"/>
</dbReference>
<keyword evidence="14" id="KW-1185">Reference proteome</keyword>
<feature type="transmembrane region" description="Helical" evidence="12">
    <location>
        <begin position="43"/>
        <end position="66"/>
    </location>
</feature>
<evidence type="ECO:0000256" key="8">
    <source>
        <dbReference type="ARBA" id="ARBA00023065"/>
    </source>
</evidence>
<feature type="transmembrane region" description="Helical" evidence="12">
    <location>
        <begin position="182"/>
        <end position="203"/>
    </location>
</feature>
<dbReference type="Gene3D" id="1.20.1730.10">
    <property type="entry name" value="Sodium/glucose cotransporter"/>
    <property type="match status" value="1"/>
</dbReference>
<keyword evidence="7" id="KW-0915">Sodium</keyword>
<comment type="subcellular location">
    <subcellularLocation>
        <location evidence="1">Cell membrane</location>
        <topology evidence="1">Multi-pass membrane protein</topology>
    </subcellularLocation>
</comment>
<evidence type="ECO:0000256" key="5">
    <source>
        <dbReference type="ARBA" id="ARBA00022692"/>
    </source>
</evidence>
<reference evidence="13 14" key="1">
    <citation type="submission" date="2018-08" db="EMBL/GenBank/DDBJ databases">
        <title>The draft genome squence of Brumimicrobium sp. N62.</title>
        <authorList>
            <person name="Du Z.-J."/>
            <person name="Luo H.-R."/>
        </authorList>
    </citation>
    <scope>NUCLEOTIDE SEQUENCE [LARGE SCALE GENOMIC DNA]</scope>
    <source>
        <strain evidence="13 14">N62</strain>
    </source>
</reference>
<name>A0A3E1EZ60_9FLAO</name>
<evidence type="ECO:0000256" key="6">
    <source>
        <dbReference type="ARBA" id="ARBA00022989"/>
    </source>
</evidence>
<keyword evidence="9 12" id="KW-0472">Membrane</keyword>
<evidence type="ECO:0000256" key="9">
    <source>
        <dbReference type="ARBA" id="ARBA00023136"/>
    </source>
</evidence>
<feature type="transmembrane region" description="Helical" evidence="12">
    <location>
        <begin position="406"/>
        <end position="426"/>
    </location>
</feature>
<dbReference type="PANTHER" id="PTHR42985">
    <property type="entry name" value="SODIUM-COUPLED MONOCARBOXYLATE TRANSPORTER"/>
    <property type="match status" value="1"/>
</dbReference>
<gene>
    <name evidence="13" type="ORF">DXU93_07250</name>
</gene>
<proteinExistence type="inferred from homology"/>
<evidence type="ECO:0000256" key="1">
    <source>
        <dbReference type="ARBA" id="ARBA00004651"/>
    </source>
</evidence>
<evidence type="ECO:0000256" key="7">
    <source>
        <dbReference type="ARBA" id="ARBA00023053"/>
    </source>
</evidence>
<feature type="transmembrane region" description="Helical" evidence="12">
    <location>
        <begin position="438"/>
        <end position="456"/>
    </location>
</feature>
<dbReference type="AlphaFoldDB" id="A0A3E1EZ60"/>
<keyword evidence="10" id="KW-0739">Sodium transport</keyword>
<feature type="transmembrane region" description="Helical" evidence="12">
    <location>
        <begin position="6"/>
        <end position="23"/>
    </location>
</feature>
<feature type="transmembrane region" description="Helical" evidence="12">
    <location>
        <begin position="381"/>
        <end position="400"/>
    </location>
</feature>
<keyword evidence="4" id="KW-1003">Cell membrane</keyword>
<keyword evidence="5 12" id="KW-0812">Transmembrane</keyword>
<dbReference type="Proteomes" id="UP000257127">
    <property type="component" value="Unassembled WGS sequence"/>
</dbReference>
<evidence type="ECO:0000256" key="12">
    <source>
        <dbReference type="SAM" id="Phobius"/>
    </source>
</evidence>
<dbReference type="InterPro" id="IPR038377">
    <property type="entry name" value="Na/Glc_symporter_sf"/>
</dbReference>
<organism evidence="13 14">
    <name type="scientific">Brumimicrobium aurantiacum</name>
    <dbReference type="NCBI Taxonomy" id="1737063"/>
    <lineage>
        <taxon>Bacteria</taxon>
        <taxon>Pseudomonadati</taxon>
        <taxon>Bacteroidota</taxon>
        <taxon>Flavobacteriia</taxon>
        <taxon>Flavobacteriales</taxon>
        <taxon>Crocinitomicaceae</taxon>
        <taxon>Brumimicrobium</taxon>
    </lineage>
</organism>
<feature type="transmembrane region" description="Helical" evidence="12">
    <location>
        <begin position="117"/>
        <end position="137"/>
    </location>
</feature>
<dbReference type="GO" id="GO:0006814">
    <property type="term" value="P:sodium ion transport"/>
    <property type="evidence" value="ECO:0007669"/>
    <property type="project" value="UniProtKB-KW"/>
</dbReference>
<protein>
    <submittedName>
        <fullName evidence="13">Sodium:solute symporter</fullName>
    </submittedName>
</protein>
<evidence type="ECO:0000256" key="4">
    <source>
        <dbReference type="ARBA" id="ARBA00022475"/>
    </source>
</evidence>
<evidence type="ECO:0000256" key="3">
    <source>
        <dbReference type="ARBA" id="ARBA00022448"/>
    </source>
</evidence>
<evidence type="ECO:0000313" key="14">
    <source>
        <dbReference type="Proteomes" id="UP000257127"/>
    </source>
</evidence>
<feature type="transmembrane region" description="Helical" evidence="12">
    <location>
        <begin position="149"/>
        <end position="170"/>
    </location>
</feature>